<evidence type="ECO:0000313" key="2">
    <source>
        <dbReference type="EMBL" id="MZL68600.1"/>
    </source>
</evidence>
<dbReference type="InterPro" id="IPR011576">
    <property type="entry name" value="Pyridox_Oxase_N"/>
</dbReference>
<dbReference type="AlphaFoldDB" id="A0AAQ1MBH6"/>
<gene>
    <name evidence="2" type="ORF">GT747_02260</name>
    <name evidence="3" type="ORF">SAMN05444424_0249</name>
</gene>
<dbReference type="SUPFAM" id="SSF50475">
    <property type="entry name" value="FMN-binding split barrel"/>
    <property type="match status" value="1"/>
</dbReference>
<protein>
    <submittedName>
        <fullName evidence="3">General stress protein 26</fullName>
    </submittedName>
    <submittedName>
        <fullName evidence="2">Pyridoxamine 5'-phosphate oxidase family protein</fullName>
    </submittedName>
</protein>
<organism evidence="3 4">
    <name type="scientific">Bittarella massiliensis</name>
    <name type="common">ex Durand et al. 2017</name>
    <dbReference type="NCBI Taxonomy" id="1720313"/>
    <lineage>
        <taxon>Bacteria</taxon>
        <taxon>Bacillati</taxon>
        <taxon>Bacillota</taxon>
        <taxon>Clostridia</taxon>
        <taxon>Eubacteriales</taxon>
        <taxon>Oscillospiraceae</taxon>
        <taxon>Bittarella (ex Durand et al. 2017)</taxon>
    </lineage>
</organism>
<name>A0AAQ1MBH6_9FIRM</name>
<dbReference type="RefSeq" id="WP_044992521.1">
    <property type="nucleotide sequence ID" value="NZ_FQVY01000001.1"/>
</dbReference>
<reference evidence="2 5" key="3">
    <citation type="journal article" date="2019" name="Nat. Med.">
        <title>A library of human gut bacterial isolates paired with longitudinal multiomics data enables mechanistic microbiome research.</title>
        <authorList>
            <person name="Poyet M."/>
            <person name="Groussin M."/>
            <person name="Gibbons S.M."/>
            <person name="Avila-Pacheco J."/>
            <person name="Jiang X."/>
            <person name="Kearney S.M."/>
            <person name="Perrotta A.R."/>
            <person name="Berdy B."/>
            <person name="Zhao S."/>
            <person name="Lieberman T.D."/>
            <person name="Swanson P.K."/>
            <person name="Smith M."/>
            <person name="Roesemann S."/>
            <person name="Alexander J.E."/>
            <person name="Rich S.A."/>
            <person name="Livny J."/>
            <person name="Vlamakis H."/>
            <person name="Clish C."/>
            <person name="Bullock K."/>
            <person name="Deik A."/>
            <person name="Scott J."/>
            <person name="Pierce K.A."/>
            <person name="Xavier R.J."/>
            <person name="Alm E.J."/>
        </authorList>
    </citation>
    <scope>NUCLEOTIDE SEQUENCE [LARGE SCALE GENOMIC DNA]</scope>
    <source>
        <strain evidence="2 5">BIOML-A2</strain>
    </source>
</reference>
<dbReference type="InterPro" id="IPR012349">
    <property type="entry name" value="Split_barrel_FMN-bd"/>
</dbReference>
<evidence type="ECO:0000313" key="5">
    <source>
        <dbReference type="Proteomes" id="UP000474718"/>
    </source>
</evidence>
<dbReference type="Proteomes" id="UP000184089">
    <property type="component" value="Unassembled WGS sequence"/>
</dbReference>
<dbReference type="Pfam" id="PF01243">
    <property type="entry name" value="PNPOx_N"/>
    <property type="match status" value="1"/>
</dbReference>
<dbReference type="Gene3D" id="2.30.110.10">
    <property type="entry name" value="Electron Transport, Fmn-binding Protein, Chain A"/>
    <property type="match status" value="1"/>
</dbReference>
<accession>A0AAQ1MBH6</accession>
<evidence type="ECO:0000313" key="3">
    <source>
        <dbReference type="EMBL" id="SHF66415.1"/>
    </source>
</evidence>
<comment type="caution">
    <text evidence="3">The sequence shown here is derived from an EMBL/GenBank/DDBJ whole genome shotgun (WGS) entry which is preliminary data.</text>
</comment>
<dbReference type="EMBL" id="WWVX01000001">
    <property type="protein sequence ID" value="MZL68600.1"/>
    <property type="molecule type" value="Genomic_DNA"/>
</dbReference>
<keyword evidence="5" id="KW-1185">Reference proteome</keyword>
<dbReference type="Proteomes" id="UP000474718">
    <property type="component" value="Unassembled WGS sequence"/>
</dbReference>
<evidence type="ECO:0000259" key="1">
    <source>
        <dbReference type="Pfam" id="PF01243"/>
    </source>
</evidence>
<dbReference type="EMBL" id="FQVY01000001">
    <property type="protein sequence ID" value="SHF66415.1"/>
    <property type="molecule type" value="Genomic_DNA"/>
</dbReference>
<evidence type="ECO:0000313" key="4">
    <source>
        <dbReference type="Proteomes" id="UP000184089"/>
    </source>
</evidence>
<feature type="domain" description="Pyridoxamine 5'-phosphate oxidase N-terminal" evidence="1">
    <location>
        <begin position="13"/>
        <end position="125"/>
    </location>
</feature>
<reference evidence="3" key="1">
    <citation type="submission" date="2016-11" db="EMBL/GenBank/DDBJ databases">
        <authorList>
            <person name="Varghese N."/>
            <person name="Submissions S."/>
        </authorList>
    </citation>
    <scope>NUCLEOTIDE SEQUENCE</scope>
    <source>
        <strain evidence="3">DSM 4029</strain>
    </source>
</reference>
<sequence>MADHFPQAAREVMEDRFGRDTVLSLATVGEGGPAVRLVNAYYEDGAFYVITHALSGKVRQIERDPAVAVCGEWFTARGRGENLGWLGREENAALAARLCRVFADWYQNGHLDEGDPNSCILCIRLDSGVLMSHGTRYDIDFAAARAAKERGSKR</sequence>
<proteinExistence type="predicted"/>
<reference evidence="4" key="2">
    <citation type="submission" date="2016-11" db="EMBL/GenBank/DDBJ databases">
        <authorList>
            <person name="Jaros S."/>
            <person name="Januszkiewicz K."/>
            <person name="Wedrychowicz H."/>
        </authorList>
    </citation>
    <scope>NUCLEOTIDE SEQUENCE [LARGE SCALE GENOMIC DNA]</scope>
    <source>
        <strain evidence="4">DSM 4029</strain>
    </source>
</reference>